<dbReference type="PROSITE" id="PS50089">
    <property type="entry name" value="ZF_RING_2"/>
    <property type="match status" value="1"/>
</dbReference>
<feature type="domain" description="RING-type" evidence="1">
    <location>
        <begin position="3"/>
        <end position="48"/>
    </location>
</feature>
<dbReference type="Gene3D" id="3.30.40.10">
    <property type="entry name" value="Zinc/RING finger domain, C3HC4 (zinc finger)"/>
    <property type="match status" value="1"/>
</dbReference>
<reference evidence="2" key="1">
    <citation type="journal article" date="2020" name="Nature">
        <title>Giant virus diversity and host interactions through global metagenomics.</title>
        <authorList>
            <person name="Schulz F."/>
            <person name="Roux S."/>
            <person name="Paez-Espino D."/>
            <person name="Jungbluth S."/>
            <person name="Walsh D.A."/>
            <person name="Denef V.J."/>
            <person name="McMahon K.D."/>
            <person name="Konstantinidis K.T."/>
            <person name="Eloe-Fadrosh E.A."/>
            <person name="Kyrpides N.C."/>
            <person name="Woyke T."/>
        </authorList>
    </citation>
    <scope>NUCLEOTIDE SEQUENCE</scope>
    <source>
        <strain evidence="2">GVMAG-M-3300018428-35</strain>
    </source>
</reference>
<dbReference type="Pfam" id="PF13639">
    <property type="entry name" value="zf-RING_2"/>
    <property type="match status" value="1"/>
</dbReference>
<dbReference type="InterPro" id="IPR001841">
    <property type="entry name" value="Znf_RING"/>
</dbReference>
<dbReference type="SMART" id="SM00184">
    <property type="entry name" value="RING"/>
    <property type="match status" value="1"/>
</dbReference>
<evidence type="ECO:0000259" key="1">
    <source>
        <dbReference type="PROSITE" id="PS50089"/>
    </source>
</evidence>
<dbReference type="EMBL" id="MN739248">
    <property type="protein sequence ID" value="QHS95357.1"/>
    <property type="molecule type" value="Genomic_DNA"/>
</dbReference>
<name>A0A6C0BSI6_9ZZZZ</name>
<sequence>MNCPICLDIINENDKFIMSCGHSLHYDCFVNFFMTKKCHIFVECPLCREINYNNERPYKTVEDNIKKYSITGRCMAQTKDGRRCKKKCVLMNNGLCHIHNKDTLPKDKWKYICDFIYYIIEAGNSLKTKIILLDIAKQIIIRDNLNDPFYKVQHYLFRYYHTNNILPKYASINGIYEYYNMKIPLDDWINKCIKNKKLL</sequence>
<proteinExistence type="predicted"/>
<dbReference type="SUPFAM" id="SSF57850">
    <property type="entry name" value="RING/U-box"/>
    <property type="match status" value="1"/>
</dbReference>
<dbReference type="AlphaFoldDB" id="A0A6C0BSI6"/>
<accession>A0A6C0BSI6</accession>
<protein>
    <recommendedName>
        <fullName evidence="1">RING-type domain-containing protein</fullName>
    </recommendedName>
</protein>
<dbReference type="InterPro" id="IPR013083">
    <property type="entry name" value="Znf_RING/FYVE/PHD"/>
</dbReference>
<evidence type="ECO:0000313" key="2">
    <source>
        <dbReference type="EMBL" id="QHS95357.1"/>
    </source>
</evidence>
<organism evidence="2">
    <name type="scientific">viral metagenome</name>
    <dbReference type="NCBI Taxonomy" id="1070528"/>
    <lineage>
        <taxon>unclassified sequences</taxon>
        <taxon>metagenomes</taxon>
        <taxon>organismal metagenomes</taxon>
    </lineage>
</organism>